<keyword evidence="1" id="KW-0479">Metal-binding</keyword>
<reference evidence="5 6" key="1">
    <citation type="submission" date="2019-08" db="EMBL/GenBank/DDBJ databases">
        <title>Lewinella sp. strain SSH13 Genome sequencing and assembly.</title>
        <authorList>
            <person name="Kim I."/>
        </authorList>
    </citation>
    <scope>NUCLEOTIDE SEQUENCE [LARGE SCALE GENOMIC DNA]</scope>
    <source>
        <strain evidence="5 6">SSH13</strain>
    </source>
</reference>
<organism evidence="5 6">
    <name type="scientific">Neolewinella aurantiaca</name>
    <dbReference type="NCBI Taxonomy" id="2602767"/>
    <lineage>
        <taxon>Bacteria</taxon>
        <taxon>Pseudomonadati</taxon>
        <taxon>Bacteroidota</taxon>
        <taxon>Saprospiria</taxon>
        <taxon>Saprospirales</taxon>
        <taxon>Lewinellaceae</taxon>
        <taxon>Neolewinella</taxon>
    </lineage>
</organism>
<dbReference type="RefSeq" id="WP_147930043.1">
    <property type="nucleotide sequence ID" value="NZ_VOXD01000008.1"/>
</dbReference>
<sequence length="349" mass="39183">MLQQKQAIGGRGAQLNPANPYHNLRYDEFPDPDAALRTEYIPTHPKTILNKVTSPDLGFGYGLNCYQGCEHGCVYCFARTTHTYWGYSAGLDFETKILYKEEAPAVLRTSLLKKNYDPLPIMMSGNTDSYQPAEKKFGLTRRCLEVLSELDHPVGLITKNSLIVRDLDLLAPMAERGLVHACLSITTLDEDVRRILEPRTATIDQRFRAVSALAGAGIPVAVNIAPVIPGLTDHEILGIAKRAKEAGARRIGYSVVRLNDQVADVFTDWAHRTLPDRADRILNRIRDCRGGDLGEKRFGVRHRGEGEIAGMIKQQFELAKRKFFPGEPDWPDYNFELFSARKKPQLSLF</sequence>
<evidence type="ECO:0000313" key="6">
    <source>
        <dbReference type="Proteomes" id="UP000321907"/>
    </source>
</evidence>
<dbReference type="Gene3D" id="3.80.30.30">
    <property type="match status" value="1"/>
</dbReference>
<evidence type="ECO:0000256" key="2">
    <source>
        <dbReference type="ARBA" id="ARBA00023004"/>
    </source>
</evidence>
<dbReference type="CDD" id="cd01335">
    <property type="entry name" value="Radical_SAM"/>
    <property type="match status" value="1"/>
</dbReference>
<dbReference type="PANTHER" id="PTHR43432:SF3">
    <property type="entry name" value="SLR0285 PROTEIN"/>
    <property type="match status" value="1"/>
</dbReference>
<comment type="caution">
    <text evidence="5">The sequence shown here is derived from an EMBL/GenBank/DDBJ whole genome shotgun (WGS) entry which is preliminary data.</text>
</comment>
<protein>
    <submittedName>
        <fullName evidence="5">PA0069 family radical SAM protein</fullName>
    </submittedName>
</protein>
<dbReference type="EMBL" id="VOXD01000008">
    <property type="protein sequence ID" value="TXF90286.1"/>
    <property type="molecule type" value="Genomic_DNA"/>
</dbReference>
<dbReference type="SFLD" id="SFLDG01084">
    <property type="entry name" value="Uncharacterised_Radical_SAM_Su"/>
    <property type="match status" value="1"/>
</dbReference>
<dbReference type="InterPro" id="IPR040086">
    <property type="entry name" value="MJ0683-like"/>
</dbReference>
<dbReference type="Proteomes" id="UP000321907">
    <property type="component" value="Unassembled WGS sequence"/>
</dbReference>
<dbReference type="GO" id="GO:0003824">
    <property type="term" value="F:catalytic activity"/>
    <property type="evidence" value="ECO:0007669"/>
    <property type="project" value="InterPro"/>
</dbReference>
<gene>
    <name evidence="5" type="ORF">FUA23_07135</name>
</gene>
<dbReference type="NCBIfam" id="NF033668">
    <property type="entry name" value="rSAM_PA0069"/>
    <property type="match status" value="1"/>
</dbReference>
<evidence type="ECO:0000313" key="5">
    <source>
        <dbReference type="EMBL" id="TXF90286.1"/>
    </source>
</evidence>
<name>A0A5C7FID1_9BACT</name>
<evidence type="ECO:0000256" key="3">
    <source>
        <dbReference type="ARBA" id="ARBA00023014"/>
    </source>
</evidence>
<dbReference type="Pfam" id="PF04055">
    <property type="entry name" value="Radical_SAM"/>
    <property type="match status" value="1"/>
</dbReference>
<evidence type="ECO:0000259" key="4">
    <source>
        <dbReference type="PROSITE" id="PS51918"/>
    </source>
</evidence>
<dbReference type="PANTHER" id="PTHR43432">
    <property type="entry name" value="SLR0285 PROTEIN"/>
    <property type="match status" value="1"/>
</dbReference>
<keyword evidence="2" id="KW-0408">Iron</keyword>
<proteinExistence type="predicted"/>
<evidence type="ECO:0000256" key="1">
    <source>
        <dbReference type="ARBA" id="ARBA00022723"/>
    </source>
</evidence>
<dbReference type="GO" id="GO:0051536">
    <property type="term" value="F:iron-sulfur cluster binding"/>
    <property type="evidence" value="ECO:0007669"/>
    <property type="project" value="UniProtKB-KW"/>
</dbReference>
<dbReference type="InterPro" id="IPR007197">
    <property type="entry name" value="rSAM"/>
</dbReference>
<dbReference type="SMART" id="SM00729">
    <property type="entry name" value="Elp3"/>
    <property type="match status" value="1"/>
</dbReference>
<dbReference type="AlphaFoldDB" id="A0A5C7FID1"/>
<dbReference type="InterPro" id="IPR006638">
    <property type="entry name" value="Elp3/MiaA/NifB-like_rSAM"/>
</dbReference>
<dbReference type="InterPro" id="IPR058240">
    <property type="entry name" value="rSAM_sf"/>
</dbReference>
<dbReference type="SFLD" id="SFLDS00029">
    <property type="entry name" value="Radical_SAM"/>
    <property type="match status" value="1"/>
</dbReference>
<keyword evidence="3" id="KW-0411">Iron-sulfur</keyword>
<dbReference type="OrthoDB" id="9785699at2"/>
<dbReference type="GO" id="GO:0046872">
    <property type="term" value="F:metal ion binding"/>
    <property type="evidence" value="ECO:0007669"/>
    <property type="project" value="UniProtKB-KW"/>
</dbReference>
<dbReference type="PROSITE" id="PS51918">
    <property type="entry name" value="RADICAL_SAM"/>
    <property type="match status" value="1"/>
</dbReference>
<keyword evidence="6" id="KW-1185">Reference proteome</keyword>
<dbReference type="SUPFAM" id="SSF102114">
    <property type="entry name" value="Radical SAM enzymes"/>
    <property type="match status" value="1"/>
</dbReference>
<accession>A0A5C7FID1</accession>
<feature type="domain" description="Radical SAM core" evidence="4">
    <location>
        <begin position="52"/>
        <end position="292"/>
    </location>
</feature>